<evidence type="ECO:0000259" key="1">
    <source>
        <dbReference type="Pfam" id="PF12255"/>
    </source>
</evidence>
<feature type="domain" description="Insecticide toxin TcdB middle/C-terminal" evidence="1">
    <location>
        <begin position="2"/>
        <end position="99"/>
    </location>
</feature>
<dbReference type="PANTHER" id="PTHR32305">
    <property type="match status" value="1"/>
</dbReference>
<dbReference type="PANTHER" id="PTHR32305:SF15">
    <property type="entry name" value="PROTEIN RHSA-RELATED"/>
    <property type="match status" value="1"/>
</dbReference>
<dbReference type="Gene3D" id="2.180.10.10">
    <property type="entry name" value="RHS repeat-associated core"/>
    <property type="match status" value="2"/>
</dbReference>
<evidence type="ECO:0000313" key="2">
    <source>
        <dbReference type="EMBL" id="XCN75469.1"/>
    </source>
</evidence>
<dbReference type="NCBIfam" id="TIGR03696">
    <property type="entry name" value="Rhs_assc_core"/>
    <property type="match status" value="1"/>
</dbReference>
<reference evidence="2" key="1">
    <citation type="journal article" date="2024" name="Syst. Appl. Microbiol.">
        <title>First single-strain enrichments of Electrothrix cable bacteria, description of E. aestuarii sp. nov. and E. rattekaaiensis sp. nov., and proposal of a cable bacteria taxonomy following the rules of the SeqCode.</title>
        <authorList>
            <person name="Plum-Jensen L.E."/>
            <person name="Schramm A."/>
            <person name="Marshall I.P.G."/>
        </authorList>
    </citation>
    <scope>NUCLEOTIDE SEQUENCE</scope>
    <source>
        <strain evidence="2">Rat1</strain>
    </source>
</reference>
<sequence>MRGSILRSELYALNNGTRQEQPYTVEEYSYTLAEIAAPEKDQNRLRIFSPRPAAQRTTQWERGEDPMTQFSFTDDYDEYGQPRRQTAVAMPRLVKHQYSVTGAATGAFNPNETHVLATCTTTEYAVPQSPEVYIHNRTAQTKNYELLNPPPGPDSATDDLQLALIKQRDLARQVHTLFADRSGGDVRLISHQLEHYDGPEFTGLPVGQVGKHGALIRSETLVFTGELLDQIYADRCPAYLNGTASLPTEAPINFGTDSGYRKKDATAGSHENGYYIDSLRQALSSRGLPIALQDALGHETTISYDVHELLPKTVTDPVGLETKAQYNYRLLQPQNMTEPNGNTTHVLYNPIGLPHKQYLVGRDAQGNETLGGTADQPEIIYAYNFFNVEQSGQPVFVHTSRRVHHAGENRSDETIQSREYSDGFGRLIQQRAQAENLVFGKMGHEVGLPEKPGSTPKTAAGQRSKETVVVSGWQVFDNKGQVIEKYEEFLDNDWEFQPETDARTGEHVSLFYDPLGRVIRTLNPDGSQQRVIFGRPITAEELALTRNDLESTDVPDTFAPSPWESFSYDANDLAELTHPNSDAVPDEHHYTPASTILDALGRTCCAVARNGGKTEDWIITRSRYDIRSNLITVIDALGREAFKYSYDLHNRPLQVDSIDAGRRTSVFNALGDLIEYRDDKGSLVLRTYDALNRPKEVWARDNSTGKCTLRERILYGDEGDRATARQLNSLGRPVQHFDEAGVLKMLSYDFKGNLMEKSRLTIQDSSLADDWQADWSADDAKDTLEPSAFLTSMSFDALNRPAEIIYPEDVDGERKKLIPRYNRAGALQAVLLNDEDYVQQISYNAKGQRVLICYGNGLMTRYAYDPKTFRLIRMRTEQFNHQADPASGTESWQGSGQIIQDFSYGYDQVGNITRIDEHTPGCGMTRSPLGPDHLLREFTYDPIYRLLSATGRACTNNAVPRNLADDPTCGFFAGNSQAANQNNAPDLTEQYTERFSYDPAGNMLELAYHADSGSWTRRFALGGLPEDQWQAAPNNRLTGLRSGDTRNSFDFDANGNMLRQNTSKHHIWDHADRMIGYRVQAKENGPVSVQVRYLYGADGMRVKKWVRNQQGQVNTSTYIDGIFEQHRLVNANEDKTNNTLHVMDDQSRIALVRVGQPLDARDASPQVQYHFGDHLGSSHVVVGGDTAGANSFINREEYFPYGETSFGCFGRKRYRYSGKERDEESGLYYYGARYLAPWLGRWLNCDPVGPIDHINLFLFSALNPIRYKDKIGHTSRPAEDAANLAVQRVDARYSGESKEVGSNHRRSVTDEQIEAMNKGNTLRASDGTYPTNCTEFPIDTLEAYFNSKRQHAVFREIIASARDSRGYYLGDITSGVQSARGTYLIRLLREKAGFKVAYFTFNEADSPKSKLYPPKVKNVIGADTGKTIKHVNTHIDREYIASGDNNKENRNDLLSLIKNTTFAIGTVDYGHHMFVIAYGEVFEVHYDEGKTSLNLYEVSDFENFASKFDHGVIAFPPEQSLNISPLISNSQ</sequence>
<gene>
    <name evidence="2" type="ORF">Q3M24_18075</name>
</gene>
<dbReference type="Pfam" id="PF12255">
    <property type="entry name" value="TcdB_toxin_midC"/>
    <property type="match status" value="1"/>
</dbReference>
<name>A0AAU8M253_9BACT</name>
<dbReference type="InterPro" id="IPR022044">
    <property type="entry name" value="TcdB_toxin_mid/C"/>
</dbReference>
<reference evidence="2" key="2">
    <citation type="submission" date="2024-06" db="EMBL/GenBank/DDBJ databases">
        <authorList>
            <person name="Plum-Jensen L.E."/>
            <person name="Schramm A."/>
            <person name="Marshall I.P.G."/>
        </authorList>
    </citation>
    <scope>NUCLEOTIDE SEQUENCE</scope>
    <source>
        <strain evidence="2">Rat1</strain>
    </source>
</reference>
<dbReference type="InterPro" id="IPR022385">
    <property type="entry name" value="Rhs_assc_core"/>
</dbReference>
<dbReference type="EMBL" id="CP159373">
    <property type="protein sequence ID" value="XCN75469.1"/>
    <property type="molecule type" value="Genomic_DNA"/>
</dbReference>
<dbReference type="KEGG" id="eaj:Q3M24_18075"/>
<protein>
    <submittedName>
        <fullName evidence="2">RHS repeat-associated core domain-containing protein</fullName>
    </submittedName>
</protein>
<proteinExistence type="predicted"/>
<dbReference type="InterPro" id="IPR050708">
    <property type="entry name" value="T6SS_VgrG/RHS"/>
</dbReference>
<organism evidence="2">
    <name type="scientific">Candidatus Electrothrix aestuarii</name>
    <dbReference type="NCBI Taxonomy" id="3062594"/>
    <lineage>
        <taxon>Bacteria</taxon>
        <taxon>Pseudomonadati</taxon>
        <taxon>Thermodesulfobacteriota</taxon>
        <taxon>Desulfobulbia</taxon>
        <taxon>Desulfobulbales</taxon>
        <taxon>Desulfobulbaceae</taxon>
        <taxon>Candidatus Electrothrix</taxon>
    </lineage>
</organism>
<accession>A0AAU8M253</accession>